<evidence type="ECO:0000313" key="2">
    <source>
        <dbReference type="Proteomes" id="UP000325797"/>
    </source>
</evidence>
<evidence type="ECO:0000313" key="1">
    <source>
        <dbReference type="EMBL" id="QEX23766.1"/>
    </source>
</evidence>
<keyword evidence="2" id="KW-1185">Reference proteome</keyword>
<name>A0A5J6N8V0_9PROT</name>
<dbReference type="AlphaFoldDB" id="A0A5J6N8V0"/>
<proteinExistence type="predicted"/>
<dbReference type="Proteomes" id="UP000325797">
    <property type="component" value="Chromosome"/>
</dbReference>
<protein>
    <submittedName>
        <fullName evidence="1">Uncharacterized protein</fullName>
    </submittedName>
</protein>
<dbReference type="KEGG" id="hadh:FRZ61_37050"/>
<dbReference type="EMBL" id="CP042582">
    <property type="protein sequence ID" value="QEX23766.1"/>
    <property type="molecule type" value="Genomic_DNA"/>
</dbReference>
<sequence length="406" mass="40933">MPVKDFSTTAGSNTAISGINIAESCPAGNLNNALRQALADIRAYANSAEWFEYGDGEGTASINYASGSSFTIAGADVTAAWHVGRRIKASGSATGTIYGVIASSSFATNTTVNVTWDTGALQNESLTVWLGILSASNGAVPLASATAKGTVELATTAETLAGTDATRAVTPDGLAALWEKGADIASAATISIGEGGCFHVTGSTTITDIDFATDKAGRTAWLIFDGALTLTHHATSLILPTGANITTAAGDACLVLSEDGSETIRVPVYCRKDGTPVGAAIATASDMESASDTTKLVTAGRAQFHPGVAKAWASVTLSGGTPSLAASHNVSSVTDNATGTTTVNFATAFSTATYTVAGIPEDAGTNFDLWGVSANKATSSYRVVTAGGSTEGVGDTSFCLVFFGDQ</sequence>
<reference evidence="1 2" key="1">
    <citation type="submission" date="2019-08" db="EMBL/GenBank/DDBJ databases">
        <title>Hyperibacter terrae gen. nov., sp. nov. and Hyperibacter viscosus sp. nov., two new members in the family Rhodospirillaceae isolated from the rhizosphere of Hypericum perforatum.</title>
        <authorList>
            <person name="Noviana Z."/>
        </authorList>
    </citation>
    <scope>NUCLEOTIDE SEQUENCE [LARGE SCALE GENOMIC DNA]</scope>
    <source>
        <strain evidence="1 2">R5959</strain>
    </source>
</reference>
<accession>A0A5J6N8V0</accession>
<organism evidence="1 2">
    <name type="scientific">Hypericibacter adhaerens</name>
    <dbReference type="NCBI Taxonomy" id="2602016"/>
    <lineage>
        <taxon>Bacteria</taxon>
        <taxon>Pseudomonadati</taxon>
        <taxon>Pseudomonadota</taxon>
        <taxon>Alphaproteobacteria</taxon>
        <taxon>Rhodospirillales</taxon>
        <taxon>Dongiaceae</taxon>
        <taxon>Hypericibacter</taxon>
    </lineage>
</organism>
<gene>
    <name evidence="1" type="ORF">FRZ61_37050</name>
</gene>